<feature type="transmembrane region" description="Helical" evidence="1">
    <location>
        <begin position="115"/>
        <end position="139"/>
    </location>
</feature>
<dbReference type="Proteomes" id="UP000095552">
    <property type="component" value="Unassembled WGS sequence"/>
</dbReference>
<feature type="transmembrane region" description="Helical" evidence="1">
    <location>
        <begin position="74"/>
        <end position="95"/>
    </location>
</feature>
<dbReference type="RefSeq" id="WP_069833663.1">
    <property type="nucleotide sequence ID" value="NZ_MDGQ01000003.1"/>
</dbReference>
<organism evidence="3 4">
    <name type="scientific">Roseivirga misakiensis</name>
    <dbReference type="NCBI Taxonomy" id="1563681"/>
    <lineage>
        <taxon>Bacteria</taxon>
        <taxon>Pseudomonadati</taxon>
        <taxon>Bacteroidota</taxon>
        <taxon>Cytophagia</taxon>
        <taxon>Cytophagales</taxon>
        <taxon>Roseivirgaceae</taxon>
        <taxon>Roseivirga</taxon>
    </lineage>
</organism>
<accession>A0A1E5T4Q0</accession>
<evidence type="ECO:0000256" key="1">
    <source>
        <dbReference type="SAM" id="Phobius"/>
    </source>
</evidence>
<evidence type="ECO:0000313" key="4">
    <source>
        <dbReference type="Proteomes" id="UP000095552"/>
    </source>
</evidence>
<dbReference type="EMBL" id="MDGQ01000003">
    <property type="protein sequence ID" value="OEK06352.1"/>
    <property type="molecule type" value="Genomic_DNA"/>
</dbReference>
<proteinExistence type="predicted"/>
<dbReference type="OrthoDB" id="976300at2"/>
<keyword evidence="4" id="KW-1185">Reference proteome</keyword>
<dbReference type="GO" id="GO:0016020">
    <property type="term" value="C:membrane"/>
    <property type="evidence" value="ECO:0007669"/>
    <property type="project" value="InterPro"/>
</dbReference>
<reference evidence="3 4" key="1">
    <citation type="submission" date="2016-08" db="EMBL/GenBank/DDBJ databases">
        <title>Draft genome of Fabibacter sp. strain SK-8.</title>
        <authorList>
            <person name="Wong S.-K."/>
            <person name="Hamasaki K."/>
            <person name="Yoshizawa S."/>
        </authorList>
    </citation>
    <scope>NUCLEOTIDE SEQUENCE [LARGE SCALE GENOMIC DNA]</scope>
    <source>
        <strain evidence="3 4">SK-8</strain>
    </source>
</reference>
<dbReference type="PANTHER" id="PTHR34220">
    <property type="entry name" value="SENSOR HISTIDINE KINASE YPDA"/>
    <property type="match status" value="1"/>
</dbReference>
<evidence type="ECO:0000313" key="3">
    <source>
        <dbReference type="EMBL" id="OEK06352.1"/>
    </source>
</evidence>
<keyword evidence="1" id="KW-0472">Membrane</keyword>
<gene>
    <name evidence="3" type="ORF">BFP71_01355</name>
</gene>
<feature type="domain" description="Signal transduction histidine kinase internal region" evidence="2">
    <location>
        <begin position="160"/>
        <end position="235"/>
    </location>
</feature>
<feature type="transmembrane region" description="Helical" evidence="1">
    <location>
        <begin position="36"/>
        <end position="53"/>
    </location>
</feature>
<keyword evidence="1" id="KW-0812">Transmembrane</keyword>
<dbReference type="GO" id="GO:0000155">
    <property type="term" value="F:phosphorelay sensor kinase activity"/>
    <property type="evidence" value="ECO:0007669"/>
    <property type="project" value="InterPro"/>
</dbReference>
<dbReference type="Pfam" id="PF06580">
    <property type="entry name" value="His_kinase"/>
    <property type="match status" value="1"/>
</dbReference>
<dbReference type="PANTHER" id="PTHR34220:SF7">
    <property type="entry name" value="SENSOR HISTIDINE KINASE YPDA"/>
    <property type="match status" value="1"/>
</dbReference>
<dbReference type="AlphaFoldDB" id="A0A1E5T4Q0"/>
<keyword evidence="1" id="KW-1133">Transmembrane helix</keyword>
<evidence type="ECO:0000259" key="2">
    <source>
        <dbReference type="Pfam" id="PF06580"/>
    </source>
</evidence>
<dbReference type="InterPro" id="IPR010559">
    <property type="entry name" value="Sig_transdc_His_kin_internal"/>
</dbReference>
<protein>
    <recommendedName>
        <fullName evidence="2">Signal transduction histidine kinase internal region domain-containing protein</fullName>
    </recommendedName>
</protein>
<feature type="transmembrane region" description="Helical" evidence="1">
    <location>
        <begin position="7"/>
        <end position="24"/>
    </location>
</feature>
<dbReference type="STRING" id="1563681.BFP71_01355"/>
<name>A0A1E5T4Q0_9BACT</name>
<sequence>MSKGKIYSIRVAIGLSVFLFYKVTSGHFLEWEPASFISVCFTLLVVLAVFEVLDYSARHLIRHYKTRLTEHKTLLKFFWGNCLVSAPIIVVASLFHVEILIPTFSCCPEDWEPGLVTTIAQGIVLSWLIILSKTFMIYFEYSRISEREKALIQKELAQSKFESLKDQIKPHFLFNSFSVLSTVIEDDPKLAVEFVSKLSKIYRYVLDTNNQIVSLEKELEYLDHYTFLLKIRHIDSLVVNINLDVNREKFKIPILSMQMLIENALKHNYFSKEQPLEINVYHEEEYIVVQNNINKRSITEKPTKIGLDNINNRYLMLIDKPIIVNQKDGFFTVKLPLIHQDQTTA</sequence>
<dbReference type="InterPro" id="IPR050640">
    <property type="entry name" value="Bact_2-comp_sensor_kinase"/>
</dbReference>
<comment type="caution">
    <text evidence="3">The sequence shown here is derived from an EMBL/GenBank/DDBJ whole genome shotgun (WGS) entry which is preliminary data.</text>
</comment>